<dbReference type="Proteomes" id="UP000182836">
    <property type="component" value="Unassembled WGS sequence"/>
</dbReference>
<gene>
    <name evidence="1" type="ORF">AF333_18080</name>
    <name evidence="2" type="ORF">SAMN04487909_13656</name>
</gene>
<dbReference type="EMBL" id="FNED01000036">
    <property type="protein sequence ID" value="SDK03982.1"/>
    <property type="molecule type" value="Genomic_DNA"/>
</dbReference>
<dbReference type="RefSeq" id="WP_043068585.1">
    <property type="nucleotide sequence ID" value="NZ_CCMI01000164.1"/>
</dbReference>
<sequence>MEKLVLLMYGDLLPPHQHIKRIVDKYIRYYLNDKKKEDFNEDKYVEIRIEERYLGLKQREWYCPLITPIKYEFLPRFKSIFQSFNCGICLCTENHEHPTLGIGDLEYEGYCYYMRDDKKKILFLEDYGKQDDGIEIDALYEKLSNQAISNLNHLDWNNLMPKNERHSVESQEWYRNLPVEQRYKIVNANTETEIAFKQWLNEIVQTGKK</sequence>
<dbReference type="PATRIC" id="fig|47500.8.peg.4160"/>
<reference evidence="2 4" key="2">
    <citation type="submission" date="2016-10" db="EMBL/GenBank/DDBJ databases">
        <authorList>
            <person name="de Groot N.N."/>
        </authorList>
    </citation>
    <scope>NUCLEOTIDE SEQUENCE [LARGE SCALE GENOMIC DNA]</scope>
    <source>
        <strain evidence="2 4">DSM 2895</strain>
    </source>
</reference>
<accession>A0A0D1VX11</accession>
<evidence type="ECO:0000313" key="1">
    <source>
        <dbReference type="EMBL" id="KON97093.1"/>
    </source>
</evidence>
<dbReference type="OrthoDB" id="2873222at2"/>
<organism evidence="1 3">
    <name type="scientific">Aneurinibacillus migulanus</name>
    <name type="common">Bacillus migulanus</name>
    <dbReference type="NCBI Taxonomy" id="47500"/>
    <lineage>
        <taxon>Bacteria</taxon>
        <taxon>Bacillati</taxon>
        <taxon>Bacillota</taxon>
        <taxon>Bacilli</taxon>
        <taxon>Bacillales</taxon>
        <taxon>Paenibacillaceae</taxon>
        <taxon>Aneurinibacillus group</taxon>
        <taxon>Aneurinibacillus</taxon>
    </lineage>
</organism>
<name>A0A0D1VX11_ANEMI</name>
<proteinExistence type="predicted"/>
<dbReference type="AlphaFoldDB" id="A0A0D1VX11"/>
<evidence type="ECO:0000313" key="3">
    <source>
        <dbReference type="Proteomes" id="UP000037269"/>
    </source>
</evidence>
<protein>
    <submittedName>
        <fullName evidence="1">Uncharacterized protein</fullName>
    </submittedName>
</protein>
<dbReference type="Proteomes" id="UP000037269">
    <property type="component" value="Unassembled WGS sequence"/>
</dbReference>
<evidence type="ECO:0000313" key="4">
    <source>
        <dbReference type="Proteomes" id="UP000182836"/>
    </source>
</evidence>
<dbReference type="GeneID" id="42307072"/>
<reference evidence="1 3" key="1">
    <citation type="submission" date="2015-07" db="EMBL/GenBank/DDBJ databases">
        <title>Fjat-14205 dsm 2895.</title>
        <authorList>
            <person name="Liu B."/>
            <person name="Wang J."/>
            <person name="Zhu Y."/>
            <person name="Liu G."/>
            <person name="Chen Q."/>
            <person name="Chen Z."/>
            <person name="Lan J."/>
            <person name="Che J."/>
            <person name="Ge C."/>
            <person name="Shi H."/>
            <person name="Pan Z."/>
            <person name="Liu X."/>
        </authorList>
    </citation>
    <scope>NUCLEOTIDE SEQUENCE [LARGE SCALE GENOMIC DNA]</scope>
    <source>
        <strain evidence="1 3">DSM 2895</strain>
    </source>
</reference>
<dbReference type="EMBL" id="LGUG01000004">
    <property type="protein sequence ID" value="KON97093.1"/>
    <property type="molecule type" value="Genomic_DNA"/>
</dbReference>
<evidence type="ECO:0000313" key="2">
    <source>
        <dbReference type="EMBL" id="SDK03982.1"/>
    </source>
</evidence>
<keyword evidence="3" id="KW-1185">Reference proteome</keyword>